<proteinExistence type="predicted"/>
<dbReference type="InterPro" id="IPR039650">
    <property type="entry name" value="HdrA-like"/>
</dbReference>
<dbReference type="InterPro" id="IPR036188">
    <property type="entry name" value="FAD/NAD-bd_sf"/>
</dbReference>
<keyword evidence="3" id="KW-0560">Oxidoreductase</keyword>
<keyword evidence="1" id="KW-0004">4Fe-4S</keyword>
<dbReference type="Proteomes" id="UP000757103">
    <property type="component" value="Unassembled WGS sequence"/>
</dbReference>
<dbReference type="GO" id="GO:0016491">
    <property type="term" value="F:oxidoreductase activity"/>
    <property type="evidence" value="ECO:0007669"/>
    <property type="project" value="UniProtKB-KW"/>
</dbReference>
<dbReference type="GO" id="GO:0051539">
    <property type="term" value="F:4 iron, 4 sulfur cluster binding"/>
    <property type="evidence" value="ECO:0007669"/>
    <property type="project" value="UniProtKB-KW"/>
</dbReference>
<dbReference type="EMBL" id="DYUD01000015">
    <property type="protein sequence ID" value="HJG88812.1"/>
    <property type="molecule type" value="Genomic_DNA"/>
</dbReference>
<name>A0A921MR06_9BACT</name>
<keyword evidence="2" id="KW-0479">Metal-binding</keyword>
<evidence type="ECO:0000256" key="5">
    <source>
        <dbReference type="ARBA" id="ARBA00023014"/>
    </source>
</evidence>
<sequence length="465" mass="51347">MKPSKISRRDFIQKSGMLLAASAIPSFLHAEEKQPTLSMKKRKINIDSQWDVIVVGGGPAGCTAAISAAREGAKTLLIEAMGQLGGMGTTGMIPAWCPFSDGEKIIYRGLAEKVFRAAKKGVPHEPADKLDWVSINPEQLMRVYDDMVSASGAKVLFFSRLADVEMASDDTIEAIIVANKNGLTAFKAKVFIDCTGDGDLSVWAGANYFMGNTEDKVQRATLCFSIANVDTYGYNTSPNLYWENKDSPIHDALKSGKYPLIDQHSCNNLIGPSVVQFNAGHIDMKNATDPWQVSEAMMQGRKVAGEYLRMLKDYQPQVYGNGFIVKTASLLGIRESRRIEGDYIFTLQDWLERKSFDDEIGRNCYFVDVHIPGYEAKHYGRGESHGIPYRILTPKGMKNLLTAGRCISADEEALGSLRVMPPSMVTGEAAGMAAALAIKQSKNDVHKIDVDFLRKRLREEGQYFK</sequence>
<dbReference type="RefSeq" id="WP_273305848.1">
    <property type="nucleotide sequence ID" value="NZ_CALUJX010000003.1"/>
</dbReference>
<evidence type="ECO:0000313" key="7">
    <source>
        <dbReference type="Proteomes" id="UP000757103"/>
    </source>
</evidence>
<accession>A0A921MR06</accession>
<dbReference type="AlphaFoldDB" id="A0A921MR06"/>
<dbReference type="InterPro" id="IPR006311">
    <property type="entry name" value="TAT_signal"/>
</dbReference>
<evidence type="ECO:0000256" key="3">
    <source>
        <dbReference type="ARBA" id="ARBA00023002"/>
    </source>
</evidence>
<dbReference type="GO" id="GO:0046872">
    <property type="term" value="F:metal ion binding"/>
    <property type="evidence" value="ECO:0007669"/>
    <property type="project" value="UniProtKB-KW"/>
</dbReference>
<gene>
    <name evidence="6" type="ORF">K8U91_04960</name>
</gene>
<dbReference type="PRINTS" id="PR00469">
    <property type="entry name" value="PNDRDTASEII"/>
</dbReference>
<keyword evidence="5" id="KW-0411">Iron-sulfur</keyword>
<reference evidence="6" key="2">
    <citation type="submission" date="2021-09" db="EMBL/GenBank/DDBJ databases">
        <authorList>
            <person name="Gilroy R."/>
        </authorList>
    </citation>
    <scope>NUCLEOTIDE SEQUENCE</scope>
    <source>
        <strain evidence="6">CHK121-7720</strain>
    </source>
</reference>
<protein>
    <submittedName>
        <fullName evidence="6">FAD-dependent oxidoreductase</fullName>
    </submittedName>
</protein>
<evidence type="ECO:0000256" key="1">
    <source>
        <dbReference type="ARBA" id="ARBA00022485"/>
    </source>
</evidence>
<comment type="caution">
    <text evidence="6">The sequence shown here is derived from an EMBL/GenBank/DDBJ whole genome shotgun (WGS) entry which is preliminary data.</text>
</comment>
<dbReference type="Gene3D" id="3.50.50.60">
    <property type="entry name" value="FAD/NAD(P)-binding domain"/>
    <property type="match status" value="1"/>
</dbReference>
<reference evidence="6" key="1">
    <citation type="journal article" date="2021" name="PeerJ">
        <title>Extensive microbial diversity within the chicken gut microbiome revealed by metagenomics and culture.</title>
        <authorList>
            <person name="Gilroy R."/>
            <person name="Ravi A."/>
            <person name="Getino M."/>
            <person name="Pursley I."/>
            <person name="Horton D.L."/>
            <person name="Alikhan N.F."/>
            <person name="Baker D."/>
            <person name="Gharbi K."/>
            <person name="Hall N."/>
            <person name="Watson M."/>
            <person name="Adriaenssens E.M."/>
            <person name="Foster-Nyarko E."/>
            <person name="Jarju S."/>
            <person name="Secka A."/>
            <person name="Antonio M."/>
            <person name="Oren A."/>
            <person name="Chaudhuri R.R."/>
            <person name="La Ragione R."/>
            <person name="Hildebrand F."/>
            <person name="Pallen M.J."/>
        </authorList>
    </citation>
    <scope>NUCLEOTIDE SEQUENCE</scope>
    <source>
        <strain evidence="6">CHK121-7720</strain>
    </source>
</reference>
<organism evidence="6 7">
    <name type="scientific">Barnesiella viscericola</name>
    <dbReference type="NCBI Taxonomy" id="397865"/>
    <lineage>
        <taxon>Bacteria</taxon>
        <taxon>Pseudomonadati</taxon>
        <taxon>Bacteroidota</taxon>
        <taxon>Bacteroidia</taxon>
        <taxon>Bacteroidales</taxon>
        <taxon>Barnesiellaceae</taxon>
        <taxon>Barnesiella</taxon>
    </lineage>
</organism>
<evidence type="ECO:0000256" key="4">
    <source>
        <dbReference type="ARBA" id="ARBA00023004"/>
    </source>
</evidence>
<dbReference type="PROSITE" id="PS51318">
    <property type="entry name" value="TAT"/>
    <property type="match status" value="1"/>
</dbReference>
<evidence type="ECO:0000256" key="2">
    <source>
        <dbReference type="ARBA" id="ARBA00022723"/>
    </source>
</evidence>
<dbReference type="PANTHER" id="PTHR43498">
    <property type="entry name" value="FERREDOXIN:COB-COM HETERODISULFIDE REDUCTASE SUBUNIT A"/>
    <property type="match status" value="1"/>
</dbReference>
<dbReference type="Pfam" id="PF12831">
    <property type="entry name" value="FAD_oxidored"/>
    <property type="match status" value="1"/>
</dbReference>
<evidence type="ECO:0000313" key="6">
    <source>
        <dbReference type="EMBL" id="HJG88812.1"/>
    </source>
</evidence>
<keyword evidence="4" id="KW-0408">Iron</keyword>
<dbReference type="SUPFAM" id="SSF51905">
    <property type="entry name" value="FAD/NAD(P)-binding domain"/>
    <property type="match status" value="1"/>
</dbReference>
<dbReference type="PANTHER" id="PTHR43498:SF1">
    <property type="entry name" value="COB--COM HETERODISULFIDE REDUCTASE IRON-SULFUR SUBUNIT A"/>
    <property type="match status" value="1"/>
</dbReference>